<dbReference type="Proteomes" id="UP000322244">
    <property type="component" value="Unassembled WGS sequence"/>
</dbReference>
<dbReference type="InterPro" id="IPR003594">
    <property type="entry name" value="HATPase_dom"/>
</dbReference>
<evidence type="ECO:0000256" key="1">
    <source>
        <dbReference type="ARBA" id="ARBA00000085"/>
    </source>
</evidence>
<dbReference type="Pfam" id="PF00512">
    <property type="entry name" value="HisKA"/>
    <property type="match status" value="1"/>
</dbReference>
<evidence type="ECO:0000259" key="13">
    <source>
        <dbReference type="PROSITE" id="PS50885"/>
    </source>
</evidence>
<evidence type="ECO:0000313" key="14">
    <source>
        <dbReference type="EMBL" id="KAA0022409.1"/>
    </source>
</evidence>
<protein>
    <recommendedName>
        <fullName evidence="3">histidine kinase</fullName>
        <ecNumber evidence="3">2.7.13.3</ecNumber>
    </recommendedName>
</protein>
<dbReference type="PROSITE" id="PS50885">
    <property type="entry name" value="HAMP"/>
    <property type="match status" value="1"/>
</dbReference>
<dbReference type="SMART" id="SM00388">
    <property type="entry name" value="HisKA"/>
    <property type="match status" value="1"/>
</dbReference>
<dbReference type="EC" id="2.7.13.3" evidence="3"/>
<dbReference type="PRINTS" id="PR00344">
    <property type="entry name" value="BCTRLSENSOR"/>
</dbReference>
<dbReference type="PANTHER" id="PTHR45436">
    <property type="entry name" value="SENSOR HISTIDINE KINASE YKOH"/>
    <property type="match status" value="1"/>
</dbReference>
<evidence type="ECO:0000256" key="7">
    <source>
        <dbReference type="ARBA" id="ARBA00022777"/>
    </source>
</evidence>
<dbReference type="OrthoDB" id="9786919at2"/>
<sequence>MRSAVASALVVGLCLAIAGGALLFMLYRSLETSARTAADGRAQQVVEQLVNDPAEELDRSLFATDGQVGIVQVVDSNNKVVNESAGGETTPIVATLLAPSQSQFLGRVELTDADDFWVTGRGVQSRNGPVTVLVGADREPVENVVTTVALLLAVAGPVVVALVAVATYRLVGIALRPVERMRARVASISSSQLAERIPVPETRDEITRLAVTMNDMLARLESGQRAQQRFVSDASHELRSPLATITTALEFAETRPELLDGALIDESLLPEARRMRQLIEDLLILARADEHTSPLPTTDVDIDDILYLEGARIPNVSSLAVTTAIVPVRVTGDPRALARVVRNLVDNALRHARSEIHLECGTAGGVALIVVEDDGPGIPAAERDRVFDRFVRLDSPRTRESGGAGLGLAIVTEIVLAHHGTVRVVERAGGGSRFEVRLPWEQH</sequence>
<dbReference type="InterPro" id="IPR003660">
    <property type="entry name" value="HAMP_dom"/>
</dbReference>
<evidence type="ECO:0000256" key="6">
    <source>
        <dbReference type="ARBA" id="ARBA00022692"/>
    </source>
</evidence>
<dbReference type="PROSITE" id="PS50109">
    <property type="entry name" value="HIS_KIN"/>
    <property type="match status" value="1"/>
</dbReference>
<accession>A0A5A7SAT6</accession>
<name>A0A5A7SAT6_9NOCA</name>
<dbReference type="SUPFAM" id="SSF47384">
    <property type="entry name" value="Homodimeric domain of signal transducing histidine kinase"/>
    <property type="match status" value="1"/>
</dbReference>
<dbReference type="SUPFAM" id="SSF55874">
    <property type="entry name" value="ATPase domain of HSP90 chaperone/DNA topoisomerase II/histidine kinase"/>
    <property type="match status" value="1"/>
</dbReference>
<feature type="domain" description="HAMP" evidence="13">
    <location>
        <begin position="172"/>
        <end position="225"/>
    </location>
</feature>
<dbReference type="Pfam" id="PF02518">
    <property type="entry name" value="HATPase_c"/>
    <property type="match status" value="1"/>
</dbReference>
<evidence type="ECO:0000256" key="2">
    <source>
        <dbReference type="ARBA" id="ARBA00004236"/>
    </source>
</evidence>
<dbReference type="PANTHER" id="PTHR45436:SF5">
    <property type="entry name" value="SENSOR HISTIDINE KINASE TRCS"/>
    <property type="match status" value="1"/>
</dbReference>
<dbReference type="Gene3D" id="3.30.565.10">
    <property type="entry name" value="Histidine kinase-like ATPase, C-terminal domain"/>
    <property type="match status" value="1"/>
</dbReference>
<keyword evidence="15" id="KW-1185">Reference proteome</keyword>
<dbReference type="AlphaFoldDB" id="A0A5A7SAT6"/>
<dbReference type="SUPFAM" id="SSF158472">
    <property type="entry name" value="HAMP domain-like"/>
    <property type="match status" value="1"/>
</dbReference>
<evidence type="ECO:0000256" key="9">
    <source>
        <dbReference type="ARBA" id="ARBA00023012"/>
    </source>
</evidence>
<evidence type="ECO:0000256" key="4">
    <source>
        <dbReference type="ARBA" id="ARBA00022553"/>
    </source>
</evidence>
<keyword evidence="8 11" id="KW-1133">Transmembrane helix</keyword>
<keyword evidence="4" id="KW-0597">Phosphoprotein</keyword>
<dbReference type="SMART" id="SM00387">
    <property type="entry name" value="HATPase_c"/>
    <property type="match status" value="1"/>
</dbReference>
<evidence type="ECO:0000256" key="11">
    <source>
        <dbReference type="SAM" id="Phobius"/>
    </source>
</evidence>
<dbReference type="SMART" id="SM00304">
    <property type="entry name" value="HAMP"/>
    <property type="match status" value="1"/>
</dbReference>
<comment type="catalytic activity">
    <reaction evidence="1">
        <text>ATP + protein L-histidine = ADP + protein N-phospho-L-histidine.</text>
        <dbReference type="EC" id="2.7.13.3"/>
    </reaction>
</comment>
<comment type="caution">
    <text evidence="14">The sequence shown here is derived from an EMBL/GenBank/DDBJ whole genome shotgun (WGS) entry which is preliminary data.</text>
</comment>
<dbReference type="GO" id="GO:0005886">
    <property type="term" value="C:plasma membrane"/>
    <property type="evidence" value="ECO:0007669"/>
    <property type="project" value="UniProtKB-SubCell"/>
</dbReference>
<dbReference type="CDD" id="cd06225">
    <property type="entry name" value="HAMP"/>
    <property type="match status" value="1"/>
</dbReference>
<evidence type="ECO:0000256" key="3">
    <source>
        <dbReference type="ARBA" id="ARBA00012438"/>
    </source>
</evidence>
<proteinExistence type="predicted"/>
<keyword evidence="6 11" id="KW-0812">Transmembrane</keyword>
<keyword evidence="9" id="KW-0902">Two-component regulatory system</keyword>
<organism evidence="14 15">
    <name type="scientific">Antrihabitans cavernicola</name>
    <dbReference type="NCBI Taxonomy" id="2495913"/>
    <lineage>
        <taxon>Bacteria</taxon>
        <taxon>Bacillati</taxon>
        <taxon>Actinomycetota</taxon>
        <taxon>Actinomycetes</taxon>
        <taxon>Mycobacteriales</taxon>
        <taxon>Nocardiaceae</taxon>
        <taxon>Antrihabitans</taxon>
    </lineage>
</organism>
<dbReference type="InterPro" id="IPR050428">
    <property type="entry name" value="TCS_sensor_his_kinase"/>
</dbReference>
<gene>
    <name evidence="14" type="ORF">FOY51_15460</name>
</gene>
<comment type="subcellular location">
    <subcellularLocation>
        <location evidence="2">Cell membrane</location>
    </subcellularLocation>
</comment>
<feature type="transmembrane region" description="Helical" evidence="11">
    <location>
        <begin position="148"/>
        <end position="171"/>
    </location>
</feature>
<dbReference type="InterPro" id="IPR036097">
    <property type="entry name" value="HisK_dim/P_sf"/>
</dbReference>
<dbReference type="CDD" id="cd00082">
    <property type="entry name" value="HisKA"/>
    <property type="match status" value="1"/>
</dbReference>
<reference evidence="14 15" key="1">
    <citation type="submission" date="2019-07" db="EMBL/GenBank/DDBJ databases">
        <title>Rhodococcus cavernicolus sp. nov., isolated from a cave.</title>
        <authorList>
            <person name="Lee S.D."/>
        </authorList>
    </citation>
    <scope>NUCLEOTIDE SEQUENCE [LARGE SCALE GENOMIC DNA]</scope>
    <source>
        <strain evidence="14 15">C1-24</strain>
    </source>
</reference>
<dbReference type="InterPro" id="IPR003661">
    <property type="entry name" value="HisK_dim/P_dom"/>
</dbReference>
<evidence type="ECO:0000313" key="15">
    <source>
        <dbReference type="Proteomes" id="UP000322244"/>
    </source>
</evidence>
<dbReference type="Pfam" id="PF00672">
    <property type="entry name" value="HAMP"/>
    <property type="match status" value="1"/>
</dbReference>
<evidence type="ECO:0000256" key="5">
    <source>
        <dbReference type="ARBA" id="ARBA00022679"/>
    </source>
</evidence>
<dbReference type="GO" id="GO:0000155">
    <property type="term" value="F:phosphorelay sensor kinase activity"/>
    <property type="evidence" value="ECO:0007669"/>
    <property type="project" value="InterPro"/>
</dbReference>
<dbReference type="InterPro" id="IPR005467">
    <property type="entry name" value="His_kinase_dom"/>
</dbReference>
<keyword evidence="10 11" id="KW-0472">Membrane</keyword>
<evidence type="ECO:0000256" key="10">
    <source>
        <dbReference type="ARBA" id="ARBA00023136"/>
    </source>
</evidence>
<evidence type="ECO:0000259" key="12">
    <source>
        <dbReference type="PROSITE" id="PS50109"/>
    </source>
</evidence>
<dbReference type="InterPro" id="IPR004358">
    <property type="entry name" value="Sig_transdc_His_kin-like_C"/>
</dbReference>
<dbReference type="Gene3D" id="1.10.287.130">
    <property type="match status" value="1"/>
</dbReference>
<keyword evidence="5" id="KW-0808">Transferase</keyword>
<dbReference type="InterPro" id="IPR036890">
    <property type="entry name" value="HATPase_C_sf"/>
</dbReference>
<dbReference type="EMBL" id="VLNY01000006">
    <property type="protein sequence ID" value="KAA0022409.1"/>
    <property type="molecule type" value="Genomic_DNA"/>
</dbReference>
<evidence type="ECO:0000256" key="8">
    <source>
        <dbReference type="ARBA" id="ARBA00022989"/>
    </source>
</evidence>
<keyword evidence="7" id="KW-0418">Kinase</keyword>
<feature type="domain" description="Histidine kinase" evidence="12">
    <location>
        <begin position="233"/>
        <end position="442"/>
    </location>
</feature>